<accession>A0ABM1SDE8</accession>
<reference evidence="2" key="1">
    <citation type="submission" date="2025-08" db="UniProtKB">
        <authorList>
            <consortium name="RefSeq"/>
        </authorList>
    </citation>
    <scope>IDENTIFICATION</scope>
    <source>
        <tissue evidence="2">Muscle</tissue>
    </source>
</reference>
<dbReference type="RefSeq" id="XP_022241653.1">
    <property type="nucleotide sequence ID" value="XM_022385945.1"/>
</dbReference>
<dbReference type="GeneID" id="111085771"/>
<proteinExistence type="predicted"/>
<name>A0ABM1SDE8_LIMPO</name>
<evidence type="ECO:0000313" key="1">
    <source>
        <dbReference type="Proteomes" id="UP000694941"/>
    </source>
</evidence>
<keyword evidence="1" id="KW-1185">Reference proteome</keyword>
<protein>
    <submittedName>
        <fullName evidence="2">Uncharacterized protein LOC111085771 isoform X1</fullName>
    </submittedName>
</protein>
<gene>
    <name evidence="2" type="primary">LOC111085771</name>
</gene>
<organism evidence="1 2">
    <name type="scientific">Limulus polyphemus</name>
    <name type="common">Atlantic horseshoe crab</name>
    <dbReference type="NCBI Taxonomy" id="6850"/>
    <lineage>
        <taxon>Eukaryota</taxon>
        <taxon>Metazoa</taxon>
        <taxon>Ecdysozoa</taxon>
        <taxon>Arthropoda</taxon>
        <taxon>Chelicerata</taxon>
        <taxon>Merostomata</taxon>
        <taxon>Xiphosura</taxon>
        <taxon>Limulidae</taxon>
        <taxon>Limulus</taxon>
    </lineage>
</organism>
<dbReference type="Proteomes" id="UP000694941">
    <property type="component" value="Unplaced"/>
</dbReference>
<evidence type="ECO:0000313" key="2">
    <source>
        <dbReference type="RefSeq" id="XP_022241653.1"/>
    </source>
</evidence>
<sequence>MAVDNKTTSNIRVEKPSSNNSRWRKFYVKLASFLGFHIRQSKSDSLLRPRTKHTLCEYSDIYNDSFQNTEIMSSWNQQMGLSNTDFYHSVEDLLIVQSHYNNSILTLEGLCCHYNSCFSCGVSWADNHVSLDCFECGGYAMQRPCPECEGKCKSIWSRNVTASHDSRQSKWEGQCYRS</sequence>